<evidence type="ECO:0000256" key="1">
    <source>
        <dbReference type="SAM" id="SignalP"/>
    </source>
</evidence>
<feature type="chain" id="PRO_5032546432" evidence="1">
    <location>
        <begin position="27"/>
        <end position="170"/>
    </location>
</feature>
<name>A0A7T0FYZ7_9BACT</name>
<proteinExistence type="predicted"/>
<feature type="signal peptide" evidence="1">
    <location>
        <begin position="1"/>
        <end position="26"/>
    </location>
</feature>
<sequence>MLKSRTIVTGLFLSVCLIGFTQPVFAGDTDAMTKVLSQVDAKVCTAPKDLKQYYTKEMVIIFDDKRIMLDSRIKDYEGMMSDLVGLKCTVDRKILSKGLGSKSAFILVDEMVSVTSKSGHIDERQHSVCTYGFLNAGGSWKIAHEHCSSLPDYTIVPGDDALYYFHNPVY</sequence>
<dbReference type="AlphaFoldDB" id="A0A7T0FYZ7"/>
<keyword evidence="1" id="KW-0732">Signal</keyword>
<dbReference type="KEGG" id="nli:G3M70_02320"/>
<evidence type="ECO:0000259" key="2">
    <source>
        <dbReference type="Pfam" id="PF13474"/>
    </source>
</evidence>
<evidence type="ECO:0000313" key="4">
    <source>
        <dbReference type="Proteomes" id="UP000594688"/>
    </source>
</evidence>
<gene>
    <name evidence="3" type="ORF">G3M70_02320</name>
</gene>
<organism evidence="3 4">
    <name type="scientific">Candidatus Nitronauta litoralis</name>
    <dbReference type="NCBI Taxonomy" id="2705533"/>
    <lineage>
        <taxon>Bacteria</taxon>
        <taxon>Pseudomonadati</taxon>
        <taxon>Nitrospinota/Tectimicrobiota group</taxon>
        <taxon>Nitrospinota</taxon>
        <taxon>Nitrospinia</taxon>
        <taxon>Nitrospinales</taxon>
        <taxon>Nitrospinaceae</taxon>
        <taxon>Candidatus Nitronauta</taxon>
    </lineage>
</organism>
<dbReference type="EMBL" id="CP048685">
    <property type="protein sequence ID" value="QPJ60784.1"/>
    <property type="molecule type" value="Genomic_DNA"/>
</dbReference>
<feature type="domain" description="SnoaL-like" evidence="2">
    <location>
        <begin position="104"/>
        <end position="150"/>
    </location>
</feature>
<dbReference type="Proteomes" id="UP000594688">
    <property type="component" value="Chromosome"/>
</dbReference>
<accession>A0A7T0FYZ7</accession>
<dbReference type="InterPro" id="IPR037401">
    <property type="entry name" value="SnoaL-like"/>
</dbReference>
<dbReference type="Pfam" id="PF13474">
    <property type="entry name" value="SnoaL_3"/>
    <property type="match status" value="1"/>
</dbReference>
<protein>
    <submittedName>
        <fullName evidence="3">Nuclear transport factor 2 family protein</fullName>
    </submittedName>
</protein>
<reference evidence="3 4" key="1">
    <citation type="submission" date="2020-02" db="EMBL/GenBank/DDBJ databases">
        <title>Genomic and physiological characterization of two novel Nitrospinaceae genera.</title>
        <authorList>
            <person name="Mueller A.J."/>
            <person name="Jung M.-Y."/>
            <person name="Strachan C.R."/>
            <person name="Herbold C.W."/>
            <person name="Kirkegaard R.H."/>
            <person name="Daims H."/>
        </authorList>
    </citation>
    <scope>NUCLEOTIDE SEQUENCE [LARGE SCALE GENOMIC DNA]</scope>
    <source>
        <strain evidence="3">EB</strain>
    </source>
</reference>
<evidence type="ECO:0000313" key="3">
    <source>
        <dbReference type="EMBL" id="QPJ60784.1"/>
    </source>
</evidence>